<keyword evidence="3 6" id="KW-0479">Metal-binding</keyword>
<evidence type="ECO:0000256" key="2">
    <source>
        <dbReference type="ARBA" id="ARBA00022617"/>
    </source>
</evidence>
<name>A0AAW9S6I5_9BACT</name>
<dbReference type="GO" id="GO:0020037">
    <property type="term" value="F:heme binding"/>
    <property type="evidence" value="ECO:0007669"/>
    <property type="project" value="InterPro"/>
</dbReference>
<proteinExistence type="predicted"/>
<dbReference type="AlphaFoldDB" id="A0AAW9S6I5"/>
<dbReference type="PROSITE" id="PS51007">
    <property type="entry name" value="CYTC"/>
    <property type="match status" value="1"/>
</dbReference>
<dbReference type="SUPFAM" id="SSF50952">
    <property type="entry name" value="Soluble quinoprotein glucose dehydrogenase"/>
    <property type="match status" value="1"/>
</dbReference>
<dbReference type="InterPro" id="IPR011041">
    <property type="entry name" value="Quinoprot_gluc/sorb_DH_b-prop"/>
</dbReference>
<keyword evidence="7" id="KW-0238">DNA-binding</keyword>
<dbReference type="Pfam" id="PF00034">
    <property type="entry name" value="Cytochrom_C"/>
    <property type="match status" value="1"/>
</dbReference>
<reference evidence="10 11" key="1">
    <citation type="submission" date="2024-04" db="EMBL/GenBank/DDBJ databases">
        <title>Novel genus in family Flammeovirgaceae.</title>
        <authorList>
            <person name="Nguyen T.H."/>
            <person name="Vuong T.Q."/>
            <person name="Le H."/>
            <person name="Kim S.-G."/>
        </authorList>
    </citation>
    <scope>NUCLEOTIDE SEQUENCE [LARGE SCALE GENOMIC DNA]</scope>
    <source>
        <strain evidence="10 11">JCM 23209</strain>
    </source>
</reference>
<dbReference type="InterPro" id="IPR011658">
    <property type="entry name" value="PA14_dom"/>
</dbReference>
<keyword evidence="5 6" id="KW-0408">Iron</keyword>
<evidence type="ECO:0000256" key="4">
    <source>
        <dbReference type="ARBA" id="ARBA00022982"/>
    </source>
</evidence>
<dbReference type="Gene3D" id="2.120.10.30">
    <property type="entry name" value="TolB, C-terminal domain"/>
    <property type="match status" value="1"/>
</dbReference>
<sequence length="990" mass="109651">MKHLSAIAMLLGIFVGLFSSCEPPQRHVERPRDTWVLRSVLDQNPRMMSIALHDNLWLAYSTQFGGLYKVWDGSVNFEGAVYTTAHGPQPTSSGAPFLIQTVENPWRLIVGDETITPEVQYRGHTIQNNQVILNYELAYKGQKIEVRETPEYLPIGAVKTGLERKFMTANVPEGVEVALKVKLTSVQTEGDYSTDGQLAFNESNKVEVEGIPFLEMSGLLKLNKNGETTYTARFTKRPIKAQLPETANAKKEVETLFAQSDCNTCHNEKVKTVGPSYIDIAKKYPNSEDKLQELIEKVLEGGSGNWGQVPMTPHPDLAKEDAAKMVSYILSLDADEEQEAAVNNLMPAPDFKLSFQKMDKKSMTEAGEQPGIAINAYVFPSIAGFMEIPEDMKPVVSGTANALHAEDSDFGELSVNFYMEATGFLNLEEDRKVVLRLVSDDGSRMFINGNKIIHNGGFHALAPKEAEITLKKGRHPFKVEYYQGGGGKAVSLQWKPYGEDEFSVVPPELFTYNLEDIKETKALPDPNVLAGDTKPLLAVHPSFDLAQARPESFQPKVGGMDFLPDGRLVVSTWDSLGAIYVLEGVQADNPEAIKVTQVAAGFAEPLGVKVVEGDIYILQKQELTRLRDLNGDGIMDEYYTVSNDWKVSANFHEFAFGLEYKDGYFYATLATAIQPGGASTNPQIPDRGKVVKISIEDGSTEFIAQGLRTPNGIGVGVDGEMFIADNQGDWLPASKIVHVQKGAWYGSRSVDFEGTEGLEETRPVVWLPQDEIGNSPSEPIYLNVGPYQNQMLHGEVTHGGLKRVFTEKINGQYQGVVFRFTQGIEAGVNRVVWGPDDALYIGGIGNPGNWGHFGGKRYGLQRMKFNGKSTFEMLAVRAQADGVEIEFTEPLKEGVGEQASDYAVNQWYYLPTENYGGPKLDEKVLNISDIQVSEDRKKVKLQLQGMESGHVVYIRLNKATVKSAKDQTLWTTEAWYTMNRIPQGEEVARQ</sequence>
<accession>A0AAW9S6I5</accession>
<dbReference type="InterPro" id="IPR000424">
    <property type="entry name" value="Primosome_PriB/ssb"/>
</dbReference>
<evidence type="ECO:0000256" key="3">
    <source>
        <dbReference type="ARBA" id="ARBA00022723"/>
    </source>
</evidence>
<feature type="binding site" description="covalent" evidence="6">
    <location>
        <position position="311"/>
    </location>
    <ligand>
        <name>heme c</name>
        <dbReference type="ChEBI" id="CHEBI:61717"/>
    </ligand>
</feature>
<evidence type="ECO:0000256" key="1">
    <source>
        <dbReference type="ARBA" id="ARBA00022448"/>
    </source>
</evidence>
<evidence type="ECO:0000256" key="7">
    <source>
        <dbReference type="PROSITE-ProRule" id="PRU00252"/>
    </source>
</evidence>
<evidence type="ECO:0000313" key="10">
    <source>
        <dbReference type="EMBL" id="MEN7550795.1"/>
    </source>
</evidence>
<dbReference type="InterPro" id="IPR037524">
    <property type="entry name" value="PA14/GLEYA"/>
</dbReference>
<evidence type="ECO:0000256" key="6">
    <source>
        <dbReference type="PIRSR" id="PIRSR602324-1"/>
    </source>
</evidence>
<dbReference type="SMART" id="SM00758">
    <property type="entry name" value="PA14"/>
    <property type="match status" value="1"/>
</dbReference>
<protein>
    <submittedName>
        <fullName evidence="10">PA14 domain-containing protein</fullName>
    </submittedName>
</protein>
<keyword evidence="2 6" id="KW-0349">Heme</keyword>
<dbReference type="InterPro" id="IPR009056">
    <property type="entry name" value="Cyt_c-like_dom"/>
</dbReference>
<keyword evidence="11" id="KW-1185">Reference proteome</keyword>
<evidence type="ECO:0000259" key="9">
    <source>
        <dbReference type="PROSITE" id="PS51820"/>
    </source>
</evidence>
<dbReference type="PRINTS" id="PR00606">
    <property type="entry name" value="CYTCHROMECID"/>
</dbReference>
<dbReference type="SUPFAM" id="SSF46626">
    <property type="entry name" value="Cytochrome c"/>
    <property type="match status" value="1"/>
</dbReference>
<dbReference type="EMBL" id="JBDKWZ010000016">
    <property type="protein sequence ID" value="MEN7550795.1"/>
    <property type="molecule type" value="Genomic_DNA"/>
</dbReference>
<feature type="binding site" description="covalent" evidence="6">
    <location>
        <position position="262"/>
    </location>
    <ligand>
        <name>heme c</name>
        <dbReference type="ChEBI" id="CHEBI:61717"/>
    </ligand>
</feature>
<dbReference type="Proteomes" id="UP001403385">
    <property type="component" value="Unassembled WGS sequence"/>
</dbReference>
<dbReference type="InterPro" id="IPR002324">
    <property type="entry name" value="Cyt_c_ID"/>
</dbReference>
<dbReference type="SUPFAM" id="SSF56988">
    <property type="entry name" value="Anthrax protective antigen"/>
    <property type="match status" value="1"/>
</dbReference>
<dbReference type="Gene3D" id="1.10.760.10">
    <property type="entry name" value="Cytochrome c-like domain"/>
    <property type="match status" value="1"/>
</dbReference>
<dbReference type="Gene3D" id="3.90.182.10">
    <property type="entry name" value="Toxin - Anthrax Protective Antigen,domain 1"/>
    <property type="match status" value="1"/>
</dbReference>
<dbReference type="InterPro" id="IPR011042">
    <property type="entry name" value="6-blade_b-propeller_TolB-like"/>
</dbReference>
<evidence type="ECO:0000313" key="11">
    <source>
        <dbReference type="Proteomes" id="UP001403385"/>
    </source>
</evidence>
<dbReference type="GO" id="GO:0005506">
    <property type="term" value="F:iron ion binding"/>
    <property type="evidence" value="ECO:0007669"/>
    <property type="project" value="InterPro"/>
</dbReference>
<dbReference type="GO" id="GO:0009055">
    <property type="term" value="F:electron transfer activity"/>
    <property type="evidence" value="ECO:0007669"/>
    <property type="project" value="InterPro"/>
</dbReference>
<evidence type="ECO:0000256" key="5">
    <source>
        <dbReference type="ARBA" id="ARBA00023004"/>
    </source>
</evidence>
<dbReference type="PANTHER" id="PTHR33546">
    <property type="entry name" value="LARGE, MULTIFUNCTIONAL SECRETED PROTEIN-RELATED"/>
    <property type="match status" value="1"/>
</dbReference>
<dbReference type="GO" id="GO:0003697">
    <property type="term" value="F:single-stranded DNA binding"/>
    <property type="evidence" value="ECO:0007669"/>
    <property type="project" value="InterPro"/>
</dbReference>
<keyword evidence="4" id="KW-0249">Electron transport</keyword>
<keyword evidence="1" id="KW-0813">Transport</keyword>
<comment type="caution">
    <text evidence="10">The sequence shown here is derived from an EMBL/GenBank/DDBJ whole genome shotgun (WGS) entry which is preliminary data.</text>
</comment>
<dbReference type="PANTHER" id="PTHR33546:SF1">
    <property type="entry name" value="LARGE, MULTIFUNCTIONAL SECRETED PROTEIN"/>
    <property type="match status" value="1"/>
</dbReference>
<feature type="binding site" description="covalent" evidence="6">
    <location>
        <position position="266"/>
    </location>
    <ligand>
        <name>heme c</name>
        <dbReference type="ChEBI" id="CHEBI:61717"/>
    </ligand>
</feature>
<dbReference type="PROSITE" id="PS50935">
    <property type="entry name" value="SSB"/>
    <property type="match status" value="1"/>
</dbReference>
<comment type="PTM">
    <text evidence="6">Binds 1 heme c group covalently per subunit.</text>
</comment>
<dbReference type="InterPro" id="IPR036909">
    <property type="entry name" value="Cyt_c-like_dom_sf"/>
</dbReference>
<organism evidence="10 11">
    <name type="scientific">Rapidithrix thailandica</name>
    <dbReference type="NCBI Taxonomy" id="413964"/>
    <lineage>
        <taxon>Bacteria</taxon>
        <taxon>Pseudomonadati</taxon>
        <taxon>Bacteroidota</taxon>
        <taxon>Cytophagia</taxon>
        <taxon>Cytophagales</taxon>
        <taxon>Flammeovirgaceae</taxon>
        <taxon>Rapidithrix</taxon>
    </lineage>
</organism>
<dbReference type="PROSITE" id="PS51257">
    <property type="entry name" value="PROKAR_LIPOPROTEIN"/>
    <property type="match status" value="1"/>
</dbReference>
<feature type="domain" description="PA14" evidence="9">
    <location>
        <begin position="367"/>
        <end position="509"/>
    </location>
</feature>
<evidence type="ECO:0000259" key="8">
    <source>
        <dbReference type="PROSITE" id="PS51007"/>
    </source>
</evidence>
<dbReference type="RefSeq" id="WP_346823576.1">
    <property type="nucleotide sequence ID" value="NZ_JBDKWZ010000016.1"/>
</dbReference>
<feature type="domain" description="Cytochrome c" evidence="8">
    <location>
        <begin position="248"/>
        <end position="333"/>
    </location>
</feature>
<dbReference type="Pfam" id="PF07691">
    <property type="entry name" value="PA14"/>
    <property type="match status" value="1"/>
</dbReference>
<gene>
    <name evidence="10" type="ORF">AAG747_22935</name>
</gene>
<dbReference type="PROSITE" id="PS51820">
    <property type="entry name" value="PA14"/>
    <property type="match status" value="1"/>
</dbReference>